<keyword evidence="3" id="KW-1185">Reference proteome</keyword>
<dbReference type="Proteomes" id="UP000186336">
    <property type="component" value="Chromosome"/>
</dbReference>
<keyword evidence="1" id="KW-0472">Membrane</keyword>
<dbReference type="EMBL" id="CP019312">
    <property type="protein sequence ID" value="APX13529.1"/>
    <property type="molecule type" value="Genomic_DNA"/>
</dbReference>
<reference evidence="2 3" key="1">
    <citation type="submission" date="2017-01" db="EMBL/GenBank/DDBJ databases">
        <title>Complete genome of Tateyamaria omphalii DOK1-4 isolated from seawater in Dokdo.</title>
        <authorList>
            <person name="Kim J.H."/>
            <person name="Chi W.-J."/>
        </authorList>
    </citation>
    <scope>NUCLEOTIDE SEQUENCE [LARGE SCALE GENOMIC DNA]</scope>
    <source>
        <strain evidence="2 3">DOK1-4</strain>
    </source>
</reference>
<gene>
    <name evidence="2" type="ORF">BWR18_18960</name>
</gene>
<dbReference type="KEGG" id="tom:BWR18_18960"/>
<dbReference type="RefSeq" id="WP_076629962.1">
    <property type="nucleotide sequence ID" value="NZ_CP019312.1"/>
</dbReference>
<sequence>MSDIAPSTRLWTMRIAFSMLVLMILFLHLLPLQTATGGLIWPDFLLLFALAWSVRRPDYVPAALLAALFLMADLLLQRPPGLWALLALIACEQMKGQSRSLRDASLAAEMMSAALWIVGIGLAYRIILAVMVVDVPPLGPAVIQILVTAMTYPLVVAITHALMRVRKPTPGDIDGKGVRS</sequence>
<keyword evidence="1" id="KW-1133">Transmembrane helix</keyword>
<organism evidence="2 3">
    <name type="scientific">Tateyamaria omphalii</name>
    <dbReference type="NCBI Taxonomy" id="299262"/>
    <lineage>
        <taxon>Bacteria</taxon>
        <taxon>Pseudomonadati</taxon>
        <taxon>Pseudomonadota</taxon>
        <taxon>Alphaproteobacteria</taxon>
        <taxon>Rhodobacterales</taxon>
        <taxon>Roseobacteraceae</taxon>
        <taxon>Tateyamaria</taxon>
    </lineage>
</organism>
<proteinExistence type="predicted"/>
<dbReference type="AlphaFoldDB" id="A0A1P8N042"/>
<dbReference type="STRING" id="299262.BWR18_18960"/>
<name>A0A1P8N042_9RHOB</name>
<evidence type="ECO:0000313" key="3">
    <source>
        <dbReference type="Proteomes" id="UP000186336"/>
    </source>
</evidence>
<feature type="transmembrane region" description="Helical" evidence="1">
    <location>
        <begin position="113"/>
        <end position="135"/>
    </location>
</feature>
<protein>
    <submittedName>
        <fullName evidence="2">Rod shape-determining protein MreD</fullName>
    </submittedName>
</protein>
<keyword evidence="1" id="KW-0812">Transmembrane</keyword>
<evidence type="ECO:0000313" key="2">
    <source>
        <dbReference type="EMBL" id="APX13529.1"/>
    </source>
</evidence>
<dbReference type="OrthoDB" id="7629477at2"/>
<feature type="transmembrane region" description="Helical" evidence="1">
    <location>
        <begin position="141"/>
        <end position="163"/>
    </location>
</feature>
<accession>A0A1P8N042</accession>
<evidence type="ECO:0000256" key="1">
    <source>
        <dbReference type="SAM" id="Phobius"/>
    </source>
</evidence>